<dbReference type="EMBL" id="ACCL02000032">
    <property type="protein sequence ID" value="EET58433.1"/>
    <property type="molecule type" value="Genomic_DNA"/>
</dbReference>
<evidence type="ECO:0000313" key="1">
    <source>
        <dbReference type="EMBL" id="EET58433.1"/>
    </source>
</evidence>
<organism evidence="1 2">
    <name type="scientific">Marvinbryantia formatexigens DSM 14469</name>
    <dbReference type="NCBI Taxonomy" id="478749"/>
    <lineage>
        <taxon>Bacteria</taxon>
        <taxon>Bacillati</taxon>
        <taxon>Bacillota</taxon>
        <taxon>Clostridia</taxon>
        <taxon>Lachnospirales</taxon>
        <taxon>Lachnospiraceae</taxon>
        <taxon>Marvinbryantia</taxon>
    </lineage>
</organism>
<comment type="caution">
    <text evidence="1">The sequence shown here is derived from an EMBL/GenBank/DDBJ whole genome shotgun (WGS) entry which is preliminary data.</text>
</comment>
<gene>
    <name evidence="1" type="ORF">BRYFOR_09590</name>
</gene>
<accession>C6LLP2</accession>
<reference evidence="1" key="1">
    <citation type="submission" date="2009-07" db="EMBL/GenBank/DDBJ databases">
        <authorList>
            <person name="Weinstock G."/>
            <person name="Sodergren E."/>
            <person name="Clifton S."/>
            <person name="Fulton L."/>
            <person name="Fulton B."/>
            <person name="Courtney L."/>
            <person name="Fronick C."/>
            <person name="Harrison M."/>
            <person name="Strong C."/>
            <person name="Farmer C."/>
            <person name="Delahaunty K."/>
            <person name="Markovic C."/>
            <person name="Hall O."/>
            <person name="Minx P."/>
            <person name="Tomlinson C."/>
            <person name="Mitreva M."/>
            <person name="Nelson J."/>
            <person name="Hou S."/>
            <person name="Wollam A."/>
            <person name="Pepin K.H."/>
            <person name="Johnson M."/>
            <person name="Bhonagiri V."/>
            <person name="Nash W.E."/>
            <person name="Warren W."/>
            <person name="Chinwalla A."/>
            <person name="Mardis E.R."/>
            <person name="Wilson R.K."/>
        </authorList>
    </citation>
    <scope>NUCLEOTIDE SEQUENCE [LARGE SCALE GENOMIC DNA]</scope>
    <source>
        <strain evidence="1">DSM 14469</strain>
    </source>
</reference>
<dbReference type="Proteomes" id="UP000005561">
    <property type="component" value="Unassembled WGS sequence"/>
</dbReference>
<sequence>MFLFEFFCTSLFISGLSVQIFQNVPYETSKKDYPLYPALFFSKIKENKMFVIRFIVR</sequence>
<name>C6LLP2_9FIRM</name>
<evidence type="ECO:0000313" key="2">
    <source>
        <dbReference type="Proteomes" id="UP000005561"/>
    </source>
</evidence>
<protein>
    <submittedName>
        <fullName evidence="1">Uncharacterized protein</fullName>
    </submittedName>
</protein>
<keyword evidence="2" id="KW-1185">Reference proteome</keyword>
<proteinExistence type="predicted"/>
<dbReference type="AlphaFoldDB" id="C6LLP2"/>